<dbReference type="InterPro" id="IPR027417">
    <property type="entry name" value="P-loop_NTPase"/>
</dbReference>
<dbReference type="PROSITE" id="PS50893">
    <property type="entry name" value="ABC_TRANSPORTER_2"/>
    <property type="match status" value="1"/>
</dbReference>
<evidence type="ECO:0000256" key="3">
    <source>
        <dbReference type="ARBA" id="ARBA00022692"/>
    </source>
</evidence>
<dbReference type="GO" id="GO:0016887">
    <property type="term" value="F:ATP hydrolysis activity"/>
    <property type="evidence" value="ECO:0007669"/>
    <property type="project" value="InterPro"/>
</dbReference>
<evidence type="ECO:0000313" key="12">
    <source>
        <dbReference type="Proteomes" id="UP000001029"/>
    </source>
</evidence>
<feature type="transmembrane region" description="Helical" evidence="8">
    <location>
        <begin position="36"/>
        <end position="57"/>
    </location>
</feature>
<gene>
    <name evidence="11" type="ordered locus">Emin_0888</name>
</gene>
<keyword evidence="6 8" id="KW-1133">Transmembrane helix</keyword>
<dbReference type="CDD" id="cd18552">
    <property type="entry name" value="ABC_6TM_MsbA_like"/>
    <property type="match status" value="1"/>
</dbReference>
<proteinExistence type="predicted"/>
<dbReference type="GO" id="GO:0015421">
    <property type="term" value="F:ABC-type oligopeptide transporter activity"/>
    <property type="evidence" value="ECO:0007669"/>
    <property type="project" value="TreeGrafter"/>
</dbReference>
<evidence type="ECO:0000256" key="6">
    <source>
        <dbReference type="ARBA" id="ARBA00022989"/>
    </source>
</evidence>
<dbReference type="PANTHER" id="PTHR43394:SF1">
    <property type="entry name" value="ATP-BINDING CASSETTE SUB-FAMILY B MEMBER 10, MITOCHONDRIAL"/>
    <property type="match status" value="1"/>
</dbReference>
<dbReference type="GO" id="GO:0005886">
    <property type="term" value="C:plasma membrane"/>
    <property type="evidence" value="ECO:0007669"/>
    <property type="project" value="UniProtKB-SubCell"/>
</dbReference>
<evidence type="ECO:0000259" key="10">
    <source>
        <dbReference type="PROSITE" id="PS50929"/>
    </source>
</evidence>
<feature type="transmembrane region" description="Helical" evidence="8">
    <location>
        <begin position="259"/>
        <end position="278"/>
    </location>
</feature>
<dbReference type="Pfam" id="PF00005">
    <property type="entry name" value="ABC_tran"/>
    <property type="match status" value="1"/>
</dbReference>
<name>B2KD47_ELUMP</name>
<keyword evidence="5" id="KW-0067">ATP-binding</keyword>
<evidence type="ECO:0000256" key="5">
    <source>
        <dbReference type="ARBA" id="ARBA00022840"/>
    </source>
</evidence>
<keyword evidence="7 8" id="KW-0472">Membrane</keyword>
<dbReference type="PANTHER" id="PTHR43394">
    <property type="entry name" value="ATP-DEPENDENT PERMEASE MDL1, MITOCHONDRIAL"/>
    <property type="match status" value="1"/>
</dbReference>
<evidence type="ECO:0000259" key="9">
    <source>
        <dbReference type="PROSITE" id="PS50893"/>
    </source>
</evidence>
<evidence type="ECO:0000256" key="8">
    <source>
        <dbReference type="SAM" id="Phobius"/>
    </source>
</evidence>
<dbReference type="InterPro" id="IPR039421">
    <property type="entry name" value="Type_1_exporter"/>
</dbReference>
<comment type="subcellular location">
    <subcellularLocation>
        <location evidence="1">Cell membrane</location>
        <topology evidence="1">Multi-pass membrane protein</topology>
    </subcellularLocation>
</comment>
<sequence>MTKEKITDSSRRIFINTFVESYKKIWPYVKPYSFRAFLALLVAIPLGSLDAVIAWFLKPYTDNVIVARDASFAIYIPLLIIGFTIVQGGLNYFSAYLNTWVGTKVSTDLGRDLYKKLLTMDTPFFDKENSGTIVQRFFSDAFNATNSLISNLRHFLSKTFSSISLVVVLFLNSWQLSLIAVIALLIAFLPIRYVRKRMKNIVNKSIVASAEAVKANNETHAGNKIISAYNLQDYQNKRYNSIMDTTFSLAIKMVQTTNWLSPVMHIVLGIGVAAVLFYSNNLIVTGKITSGNFASFLAAMLLLYTPIKTIGNNVVDIQKAFLAIERIFEIFELKTKITEVKNPVELIRVEKEISFENVSFEYEPNKPVLKDINLKTEVGQTIALVGNSGGGKSTLVNLIPRFYDVQKGSIKIDGVDIKNIRLFSLRNQISIVFQDNFLFSGTIRENILLGKLNATEEEINNAVKSAHLDHFIASLPNGLDTVIGERGTTLSGGQRQRVGIARAFIRNACIVILDEATSALDNKSEAVVQKAIDNLVKNRTVFVIAHRLSTVQNADKIIVLNEGNIVEEGKHEELLKNLNGPYYTLYNAQFKHK</sequence>
<evidence type="ECO:0000256" key="1">
    <source>
        <dbReference type="ARBA" id="ARBA00004651"/>
    </source>
</evidence>
<feature type="domain" description="ABC transmembrane type-1" evidence="10">
    <location>
        <begin position="37"/>
        <end position="319"/>
    </location>
</feature>
<dbReference type="InterPro" id="IPR003593">
    <property type="entry name" value="AAA+_ATPase"/>
</dbReference>
<protein>
    <submittedName>
        <fullName evidence="11">ABC transporter</fullName>
    </submittedName>
</protein>
<feature type="transmembrane region" description="Helical" evidence="8">
    <location>
        <begin position="284"/>
        <end position="304"/>
    </location>
</feature>
<dbReference type="EMBL" id="CP001055">
    <property type="protein sequence ID" value="ACC98443.1"/>
    <property type="molecule type" value="Genomic_DNA"/>
</dbReference>
<dbReference type="InterPro" id="IPR036640">
    <property type="entry name" value="ABC1_TM_sf"/>
</dbReference>
<dbReference type="PROSITE" id="PS50929">
    <property type="entry name" value="ABC_TM1F"/>
    <property type="match status" value="1"/>
</dbReference>
<dbReference type="InterPro" id="IPR011527">
    <property type="entry name" value="ABC1_TM_dom"/>
</dbReference>
<dbReference type="SMART" id="SM00382">
    <property type="entry name" value="AAA"/>
    <property type="match status" value="1"/>
</dbReference>
<dbReference type="GO" id="GO:0005524">
    <property type="term" value="F:ATP binding"/>
    <property type="evidence" value="ECO:0007669"/>
    <property type="project" value="UniProtKB-KW"/>
</dbReference>
<feature type="transmembrane region" description="Helical" evidence="8">
    <location>
        <begin position="163"/>
        <end position="189"/>
    </location>
</feature>
<keyword evidence="4" id="KW-0547">Nucleotide-binding</keyword>
<evidence type="ECO:0000256" key="2">
    <source>
        <dbReference type="ARBA" id="ARBA00022448"/>
    </source>
</evidence>
<dbReference type="KEGG" id="emi:Emin_0888"/>
<dbReference type="AlphaFoldDB" id="B2KD47"/>
<dbReference type="Pfam" id="PF00664">
    <property type="entry name" value="ABC_membrane"/>
    <property type="match status" value="1"/>
</dbReference>
<dbReference type="STRING" id="445932.Emin_0888"/>
<dbReference type="PROSITE" id="PS00211">
    <property type="entry name" value="ABC_TRANSPORTER_1"/>
    <property type="match status" value="1"/>
</dbReference>
<keyword evidence="2" id="KW-0813">Transport</keyword>
<dbReference type="SUPFAM" id="SSF90123">
    <property type="entry name" value="ABC transporter transmembrane region"/>
    <property type="match status" value="1"/>
</dbReference>
<feature type="transmembrane region" description="Helical" evidence="8">
    <location>
        <begin position="69"/>
        <end position="90"/>
    </location>
</feature>
<dbReference type="InterPro" id="IPR003439">
    <property type="entry name" value="ABC_transporter-like_ATP-bd"/>
</dbReference>
<dbReference type="HOGENOM" id="CLU_000604_84_3_0"/>
<feature type="domain" description="ABC transporter" evidence="9">
    <location>
        <begin position="353"/>
        <end position="587"/>
    </location>
</feature>
<reference evidence="11 12" key="1">
    <citation type="journal article" date="2009" name="Appl. Environ. Microbiol.">
        <title>Genomic analysis of 'Elusimicrobium minutum,' the first cultivated representative of the phylum 'Elusimicrobia' (formerly termite group 1).</title>
        <authorList>
            <person name="Herlemann D.P.R."/>
            <person name="Geissinger O."/>
            <person name="Ikeda-Ohtsubo W."/>
            <person name="Kunin V."/>
            <person name="Sun H."/>
            <person name="Lapidus A."/>
            <person name="Hugenholtz P."/>
            <person name="Brune A."/>
        </authorList>
    </citation>
    <scope>NUCLEOTIDE SEQUENCE [LARGE SCALE GENOMIC DNA]</scope>
    <source>
        <strain evidence="11 12">Pei191</strain>
    </source>
</reference>
<accession>B2KD47</accession>
<keyword evidence="12" id="KW-1185">Reference proteome</keyword>
<evidence type="ECO:0000256" key="4">
    <source>
        <dbReference type="ARBA" id="ARBA00022741"/>
    </source>
</evidence>
<dbReference type="Gene3D" id="3.40.50.300">
    <property type="entry name" value="P-loop containing nucleotide triphosphate hydrolases"/>
    <property type="match status" value="1"/>
</dbReference>
<evidence type="ECO:0000256" key="7">
    <source>
        <dbReference type="ARBA" id="ARBA00023136"/>
    </source>
</evidence>
<dbReference type="FunFam" id="3.40.50.300:FF:000287">
    <property type="entry name" value="Multidrug ABC transporter ATP-binding protein"/>
    <property type="match status" value="1"/>
</dbReference>
<dbReference type="InterPro" id="IPR017871">
    <property type="entry name" value="ABC_transporter-like_CS"/>
</dbReference>
<organism evidence="11 12">
    <name type="scientific">Elusimicrobium minutum (strain Pei191)</name>
    <dbReference type="NCBI Taxonomy" id="445932"/>
    <lineage>
        <taxon>Bacteria</taxon>
        <taxon>Pseudomonadati</taxon>
        <taxon>Elusimicrobiota</taxon>
        <taxon>Elusimicrobia</taxon>
        <taxon>Elusimicrobiales</taxon>
        <taxon>Elusimicrobiaceae</taxon>
        <taxon>Elusimicrobium</taxon>
    </lineage>
</organism>
<dbReference type="Proteomes" id="UP000001029">
    <property type="component" value="Chromosome"/>
</dbReference>
<dbReference type="SUPFAM" id="SSF52540">
    <property type="entry name" value="P-loop containing nucleoside triphosphate hydrolases"/>
    <property type="match status" value="1"/>
</dbReference>
<dbReference type="Gene3D" id="1.20.1560.10">
    <property type="entry name" value="ABC transporter type 1, transmembrane domain"/>
    <property type="match status" value="1"/>
</dbReference>
<keyword evidence="3 8" id="KW-0812">Transmembrane</keyword>
<dbReference type="RefSeq" id="WP_012415058.1">
    <property type="nucleotide sequence ID" value="NC_010644.1"/>
</dbReference>
<evidence type="ECO:0000313" key="11">
    <source>
        <dbReference type="EMBL" id="ACC98443.1"/>
    </source>
</evidence>